<evidence type="ECO:0000313" key="8">
    <source>
        <dbReference type="EMBL" id="THH02540.1"/>
    </source>
</evidence>
<feature type="transmembrane region" description="Helical" evidence="6">
    <location>
        <begin position="866"/>
        <end position="890"/>
    </location>
</feature>
<feature type="compositionally biased region" description="Acidic residues" evidence="5">
    <location>
        <begin position="166"/>
        <end position="178"/>
    </location>
</feature>
<feature type="transmembrane region" description="Helical" evidence="6">
    <location>
        <begin position="784"/>
        <end position="803"/>
    </location>
</feature>
<proteinExistence type="predicted"/>
<dbReference type="AlphaFoldDB" id="A0A4S4KZI0"/>
<keyword evidence="4 6" id="KW-0472">Membrane</keyword>
<feature type="transmembrane region" description="Helical" evidence="6">
    <location>
        <begin position="911"/>
        <end position="935"/>
    </location>
</feature>
<feature type="transmembrane region" description="Helical" evidence="6">
    <location>
        <begin position="301"/>
        <end position="319"/>
    </location>
</feature>
<dbReference type="InterPro" id="IPR052430">
    <property type="entry name" value="IVT-Associated"/>
</dbReference>
<dbReference type="Proteomes" id="UP000308199">
    <property type="component" value="Unassembled WGS sequence"/>
</dbReference>
<evidence type="ECO:0000256" key="5">
    <source>
        <dbReference type="SAM" id="MobiDB-lite"/>
    </source>
</evidence>
<evidence type="ECO:0000313" key="9">
    <source>
        <dbReference type="Proteomes" id="UP000308199"/>
    </source>
</evidence>
<evidence type="ECO:0000256" key="3">
    <source>
        <dbReference type="ARBA" id="ARBA00022989"/>
    </source>
</evidence>
<dbReference type="GO" id="GO:0016020">
    <property type="term" value="C:membrane"/>
    <property type="evidence" value="ECO:0007669"/>
    <property type="project" value="UniProtKB-SubCell"/>
</dbReference>
<evidence type="ECO:0000259" key="7">
    <source>
        <dbReference type="Pfam" id="PF10334"/>
    </source>
</evidence>
<dbReference type="CDD" id="cd01610">
    <property type="entry name" value="PAP2_like"/>
    <property type="match status" value="1"/>
</dbReference>
<feature type="region of interest" description="Disordered" evidence="5">
    <location>
        <begin position="1"/>
        <end position="111"/>
    </location>
</feature>
<feature type="transmembrane region" description="Helical" evidence="6">
    <location>
        <begin position="266"/>
        <end position="289"/>
    </location>
</feature>
<evidence type="ECO:0000256" key="4">
    <source>
        <dbReference type="ARBA" id="ARBA00023136"/>
    </source>
</evidence>
<comment type="caution">
    <text evidence="8">The sequence shown here is derived from an EMBL/GenBank/DDBJ whole genome shotgun (WGS) entry which is preliminary data.</text>
</comment>
<gene>
    <name evidence="8" type="ORF">EW145_g6738</name>
</gene>
<feature type="transmembrane region" description="Helical" evidence="6">
    <location>
        <begin position="824"/>
        <end position="842"/>
    </location>
</feature>
<sequence>MGHSGDRSGRSMSSLSGDSDEGRDGDRTPRQSPRMQEPPDFPETPVESPRSSRRPTLGSRSATTGDTPRRTTLRRTKTSRQEEREWSVFGQLMQDDGRLRSPGSSQRIKKRISRPNVLSGTFSAATMTSRPESLVEERDTRTSIVQSPVQESFPQDDPTYTNASEYDSDDYESLESAESELPASDEKKSRWPSLPTVPILYRNILKCAVAYFVASLFTFVPALSHLIGSISSNGESKPSPSGHMVATVAVYFNPAKTAGAMLEADLYCLLGLAWASFISLGSMGMFWWIDVIPGWEWLADVVAMVWIGLGMTAVAFMKVWMAKPSFNTACSMTTIILFVVVVKEGGLETLLQVACIIITGSLVSNVVCYLLWPQTAAAGLRNSMTRTLDSFETLLTLLTRTFLLEEQDGERGTSQGRLQRAIDNHQATFTLLQRSLAEARAEWALHAGGTASIYEDAVGCMQRLAQHLNGLRGGTRLQLELAQAARNGRIVLRGSSEAGSVATKGKDVDGGASGKDEDAANLQAAAEIFGELVDDMGPPLNALSYCTYEECVQKHVAQATTSFRREAALGNEYERTTDVLPAFGGHRAVMHGHDRFSESATSLVLKDDEDHENALLTRSDADETVFLVYFFIFTLQEFAKELTSLVDAMNRIYALEHMSRSRSLWSRCVHFFSFSQWRARLKPHAETKERPTLKRRFSSFITPHTQRRPAVFPKVRPHAPNTVLTPARTELTRFGRVGQALWRLGGILKRPNAKFAFKAGMATAILAAPAFFDRTRPIFVEYRGEWALISVLYISFSLSYRLLLERLGALTAACIFTIFPENPIALSIFGFFYSIPCFYYIVSKPQLASSGSYNIRQRDVPVFEIAYFRSMSVIIGVVYAGLVSRIWWPAEARRELGNALSELRKPFKSSLVYITLLIIKHVFISRFCLNIGWLYTHLVAANSGIPVTLTFSQTDLKGDAQDALNGVERSALSQNGATSIVDISTSETSLLLPKSVSMKLNDSIRTFMAMELHLQIKLLELQGLLAQTQHEPRLKGPFPVKMYRSILTSLQTILDKLHSMRCVTTREEWFTSVRQDFVLPVNRERREMVGNIILYFSVLSGAFKLKAPLPPYLPPAEKSRQRLVEAIQRLDIVRNRDVKGSRQLLFFAYALTMKGVIQELDYLGKTLQGAFGVIGQTTEEFEELFGPGVRDTLQTERDKLV</sequence>
<feature type="transmembrane region" description="Helical" evidence="6">
    <location>
        <begin position="349"/>
        <end position="372"/>
    </location>
</feature>
<feature type="domain" description="DUF2421" evidence="7">
    <location>
        <begin position="1006"/>
        <end position="1114"/>
    </location>
</feature>
<protein>
    <recommendedName>
        <fullName evidence="7">DUF2421 domain-containing protein</fullName>
    </recommendedName>
</protein>
<feature type="transmembrane region" description="Helical" evidence="6">
    <location>
        <begin position="208"/>
        <end position="227"/>
    </location>
</feature>
<feature type="transmembrane region" description="Helical" evidence="6">
    <location>
        <begin position="755"/>
        <end position="772"/>
    </location>
</feature>
<accession>A0A4S4KZI0</accession>
<feature type="region of interest" description="Disordered" evidence="5">
    <location>
        <begin position="125"/>
        <end position="190"/>
    </location>
</feature>
<evidence type="ECO:0000256" key="1">
    <source>
        <dbReference type="ARBA" id="ARBA00004141"/>
    </source>
</evidence>
<dbReference type="Pfam" id="PF10334">
    <property type="entry name" value="BRE4"/>
    <property type="match status" value="1"/>
</dbReference>
<dbReference type="OrthoDB" id="68611at2759"/>
<evidence type="ECO:0000256" key="6">
    <source>
        <dbReference type="SAM" id="Phobius"/>
    </source>
</evidence>
<dbReference type="InterPro" id="IPR018820">
    <property type="entry name" value="BRE4-related_DUF2421"/>
</dbReference>
<dbReference type="PANTHER" id="PTHR47804">
    <property type="entry name" value="60S RIBOSOMAL PROTEIN L19"/>
    <property type="match status" value="1"/>
</dbReference>
<feature type="compositionally biased region" description="Polar residues" evidence="5">
    <location>
        <begin position="142"/>
        <end position="163"/>
    </location>
</feature>
<comment type="subcellular location">
    <subcellularLocation>
        <location evidence="1">Membrane</location>
        <topology evidence="1">Multi-pass membrane protein</topology>
    </subcellularLocation>
</comment>
<dbReference type="PANTHER" id="PTHR47804:SF1">
    <property type="entry name" value="DUF2421 DOMAIN-CONTAINING PROTEIN"/>
    <property type="match status" value="1"/>
</dbReference>
<reference evidence="8 9" key="1">
    <citation type="submission" date="2019-02" db="EMBL/GenBank/DDBJ databases">
        <title>Genome sequencing of the rare red list fungi Phellinidium pouzarii.</title>
        <authorList>
            <person name="Buettner E."/>
            <person name="Kellner H."/>
        </authorList>
    </citation>
    <scope>NUCLEOTIDE SEQUENCE [LARGE SCALE GENOMIC DNA]</scope>
    <source>
        <strain evidence="8 9">DSM 108285</strain>
    </source>
</reference>
<keyword evidence="3 6" id="KW-1133">Transmembrane helix</keyword>
<name>A0A4S4KZI0_9AGAM</name>
<keyword evidence="2 6" id="KW-0812">Transmembrane</keyword>
<keyword evidence="9" id="KW-1185">Reference proteome</keyword>
<feature type="compositionally biased region" description="Basic and acidic residues" evidence="5">
    <location>
        <begin position="20"/>
        <end position="29"/>
    </location>
</feature>
<evidence type="ECO:0000256" key="2">
    <source>
        <dbReference type="ARBA" id="ARBA00022692"/>
    </source>
</evidence>
<organism evidence="8 9">
    <name type="scientific">Phellinidium pouzarii</name>
    <dbReference type="NCBI Taxonomy" id="167371"/>
    <lineage>
        <taxon>Eukaryota</taxon>
        <taxon>Fungi</taxon>
        <taxon>Dikarya</taxon>
        <taxon>Basidiomycota</taxon>
        <taxon>Agaricomycotina</taxon>
        <taxon>Agaricomycetes</taxon>
        <taxon>Hymenochaetales</taxon>
        <taxon>Hymenochaetaceae</taxon>
        <taxon>Phellinidium</taxon>
    </lineage>
</organism>
<dbReference type="EMBL" id="SGPK01000547">
    <property type="protein sequence ID" value="THH02540.1"/>
    <property type="molecule type" value="Genomic_DNA"/>
</dbReference>